<name>A0A0C9VE65_SPHS4</name>
<dbReference type="Proteomes" id="UP000054279">
    <property type="component" value="Unassembled WGS sequence"/>
</dbReference>
<accession>A0A0C9VE65</accession>
<dbReference type="OrthoDB" id="3236156at2759"/>
<evidence type="ECO:0000313" key="2">
    <source>
        <dbReference type="Proteomes" id="UP000054279"/>
    </source>
</evidence>
<sequence>MRTRKQLLEAKRSNATLVQEHGTALVEVQQAHVKSFSLLEEKESVIASLNDKLLKSTAALEKITTKVTWLQKENHKLKARISCFPKQQERAVQKVIMDNLKNTHLLKEHGVVPDDMCALIQNMVADGVTMEHIFPIIKQVTATFGINVTGSVSVHTISQIIIEGSVADDLNIVDKRKNAQGITYSGDGTTIRSIAHESRTINVMQD</sequence>
<dbReference type="AlphaFoldDB" id="A0A0C9VE65"/>
<proteinExistence type="predicted"/>
<gene>
    <name evidence="1" type="ORF">M422DRAFT_261796</name>
</gene>
<dbReference type="EMBL" id="KN837184">
    <property type="protein sequence ID" value="KIJ35845.1"/>
    <property type="molecule type" value="Genomic_DNA"/>
</dbReference>
<evidence type="ECO:0000313" key="1">
    <source>
        <dbReference type="EMBL" id="KIJ35845.1"/>
    </source>
</evidence>
<protein>
    <submittedName>
        <fullName evidence="1">Uncharacterized protein</fullName>
    </submittedName>
</protein>
<reference evidence="1 2" key="1">
    <citation type="submission" date="2014-06" db="EMBL/GenBank/DDBJ databases">
        <title>Evolutionary Origins and Diversification of the Mycorrhizal Mutualists.</title>
        <authorList>
            <consortium name="DOE Joint Genome Institute"/>
            <consortium name="Mycorrhizal Genomics Consortium"/>
            <person name="Kohler A."/>
            <person name="Kuo A."/>
            <person name="Nagy L.G."/>
            <person name="Floudas D."/>
            <person name="Copeland A."/>
            <person name="Barry K.W."/>
            <person name="Cichocki N."/>
            <person name="Veneault-Fourrey C."/>
            <person name="LaButti K."/>
            <person name="Lindquist E.A."/>
            <person name="Lipzen A."/>
            <person name="Lundell T."/>
            <person name="Morin E."/>
            <person name="Murat C."/>
            <person name="Riley R."/>
            <person name="Ohm R."/>
            <person name="Sun H."/>
            <person name="Tunlid A."/>
            <person name="Henrissat B."/>
            <person name="Grigoriev I.V."/>
            <person name="Hibbett D.S."/>
            <person name="Martin F."/>
        </authorList>
    </citation>
    <scope>NUCLEOTIDE SEQUENCE [LARGE SCALE GENOMIC DNA]</scope>
    <source>
        <strain evidence="1 2">SS14</strain>
    </source>
</reference>
<keyword evidence="2" id="KW-1185">Reference proteome</keyword>
<organism evidence="1 2">
    <name type="scientific">Sphaerobolus stellatus (strain SS14)</name>
    <dbReference type="NCBI Taxonomy" id="990650"/>
    <lineage>
        <taxon>Eukaryota</taxon>
        <taxon>Fungi</taxon>
        <taxon>Dikarya</taxon>
        <taxon>Basidiomycota</taxon>
        <taxon>Agaricomycotina</taxon>
        <taxon>Agaricomycetes</taxon>
        <taxon>Phallomycetidae</taxon>
        <taxon>Geastrales</taxon>
        <taxon>Sphaerobolaceae</taxon>
        <taxon>Sphaerobolus</taxon>
    </lineage>
</organism>
<dbReference type="HOGENOM" id="CLU_1332679_0_0_1"/>